<organism evidence="1 2">
    <name type="scientific">Caballeronia sordidicola</name>
    <name type="common">Burkholderia sordidicola</name>
    <dbReference type="NCBI Taxonomy" id="196367"/>
    <lineage>
        <taxon>Bacteria</taxon>
        <taxon>Pseudomonadati</taxon>
        <taxon>Pseudomonadota</taxon>
        <taxon>Betaproteobacteria</taxon>
        <taxon>Burkholderiales</taxon>
        <taxon>Burkholderiaceae</taxon>
        <taxon>Caballeronia</taxon>
    </lineage>
</organism>
<proteinExistence type="predicted"/>
<evidence type="ECO:0000313" key="1">
    <source>
        <dbReference type="EMBL" id="OXC74116.1"/>
    </source>
</evidence>
<gene>
    <name evidence="1" type="ORF">BSU04_33550</name>
</gene>
<reference evidence="2" key="1">
    <citation type="submission" date="2017-01" db="EMBL/GenBank/DDBJ databases">
        <title>Genome Analysis of Deinococcus marmoris KOPRI26562.</title>
        <authorList>
            <person name="Kim J.H."/>
            <person name="Oh H.-M."/>
        </authorList>
    </citation>
    <scope>NUCLEOTIDE SEQUENCE [LARGE SCALE GENOMIC DNA]</scope>
    <source>
        <strain evidence="2">PAMC 26633</strain>
    </source>
</reference>
<name>A0A226WSF0_CABSO</name>
<protein>
    <submittedName>
        <fullName evidence="1">Uncharacterized protein</fullName>
    </submittedName>
</protein>
<dbReference type="AlphaFoldDB" id="A0A226WSF0"/>
<accession>A0A226WSF0</accession>
<sequence>MAPADLVAILPFRPLAWQTLIVDARVKVTNGRGESLLNTRTVR</sequence>
<dbReference type="Proteomes" id="UP000214720">
    <property type="component" value="Unassembled WGS sequence"/>
</dbReference>
<comment type="caution">
    <text evidence="1">The sequence shown here is derived from an EMBL/GenBank/DDBJ whole genome shotgun (WGS) entry which is preliminary data.</text>
</comment>
<evidence type="ECO:0000313" key="2">
    <source>
        <dbReference type="Proteomes" id="UP000214720"/>
    </source>
</evidence>
<dbReference type="EMBL" id="MTHB01000231">
    <property type="protein sequence ID" value="OXC74116.1"/>
    <property type="molecule type" value="Genomic_DNA"/>
</dbReference>